<reference evidence="1" key="2">
    <citation type="journal article" date="2015" name="Data Brief">
        <title>Shoot transcriptome of the giant reed, Arundo donax.</title>
        <authorList>
            <person name="Barrero R.A."/>
            <person name="Guerrero F.D."/>
            <person name="Moolhuijzen P."/>
            <person name="Goolsby J.A."/>
            <person name="Tidwell J."/>
            <person name="Bellgard S.E."/>
            <person name="Bellgard M.I."/>
        </authorList>
    </citation>
    <scope>NUCLEOTIDE SEQUENCE</scope>
    <source>
        <tissue evidence="1">Shoot tissue taken approximately 20 cm above the soil surface</tissue>
    </source>
</reference>
<dbReference type="AlphaFoldDB" id="A0A0A9CM39"/>
<organism evidence="1">
    <name type="scientific">Arundo donax</name>
    <name type="common">Giant reed</name>
    <name type="synonym">Donax arundinaceus</name>
    <dbReference type="NCBI Taxonomy" id="35708"/>
    <lineage>
        <taxon>Eukaryota</taxon>
        <taxon>Viridiplantae</taxon>
        <taxon>Streptophyta</taxon>
        <taxon>Embryophyta</taxon>
        <taxon>Tracheophyta</taxon>
        <taxon>Spermatophyta</taxon>
        <taxon>Magnoliopsida</taxon>
        <taxon>Liliopsida</taxon>
        <taxon>Poales</taxon>
        <taxon>Poaceae</taxon>
        <taxon>PACMAD clade</taxon>
        <taxon>Arundinoideae</taxon>
        <taxon>Arundineae</taxon>
        <taxon>Arundo</taxon>
    </lineage>
</organism>
<accession>A0A0A9CM39</accession>
<name>A0A0A9CM39_ARUDO</name>
<dbReference type="EMBL" id="GBRH01221284">
    <property type="protein sequence ID" value="JAD76611.1"/>
    <property type="molecule type" value="Transcribed_RNA"/>
</dbReference>
<protein>
    <submittedName>
        <fullName evidence="1">Uncharacterized protein</fullName>
    </submittedName>
</protein>
<reference evidence="1" key="1">
    <citation type="submission" date="2014-09" db="EMBL/GenBank/DDBJ databases">
        <authorList>
            <person name="Magalhaes I.L.F."/>
            <person name="Oliveira U."/>
            <person name="Santos F.R."/>
            <person name="Vidigal T.H.D.A."/>
            <person name="Brescovit A.D."/>
            <person name="Santos A.J."/>
        </authorList>
    </citation>
    <scope>NUCLEOTIDE SEQUENCE</scope>
    <source>
        <tissue evidence="1">Shoot tissue taken approximately 20 cm above the soil surface</tissue>
    </source>
</reference>
<sequence>MRDYILSTQNHVPSITQSSALIMPRTLHQSVTSTAAQKLMKTVKAHAFLLSTSLFPIPSRCCSRPLLPSERANRRLHSAAGGILPPIRFRGSSLLREAGRGTAALEPILRLVSLAGGHHELRFSGDQSGY</sequence>
<proteinExistence type="predicted"/>
<evidence type="ECO:0000313" key="1">
    <source>
        <dbReference type="EMBL" id="JAD76611.1"/>
    </source>
</evidence>